<feature type="domain" description="Transposase IS66 central" evidence="1">
    <location>
        <begin position="2"/>
        <end position="55"/>
    </location>
</feature>
<accession>A0A3M5FM24</accession>
<dbReference type="AlphaFoldDB" id="A0A3M5FM24"/>
<proteinExistence type="predicted"/>
<evidence type="ECO:0000313" key="4">
    <source>
        <dbReference type="Proteomes" id="UP000268887"/>
    </source>
</evidence>
<organism evidence="3 4">
    <name type="scientific">Pseudomonas savastanoi</name>
    <name type="common">Pseudomonas syringae pv. savastanoi</name>
    <dbReference type="NCBI Taxonomy" id="29438"/>
    <lineage>
        <taxon>Bacteria</taxon>
        <taxon>Pseudomonadati</taxon>
        <taxon>Pseudomonadota</taxon>
        <taxon>Gammaproteobacteria</taxon>
        <taxon>Pseudomonadales</taxon>
        <taxon>Pseudomonadaceae</taxon>
        <taxon>Pseudomonas</taxon>
    </lineage>
</organism>
<comment type="caution">
    <text evidence="3">The sequence shown here is derived from an EMBL/GenBank/DDBJ whole genome shotgun (WGS) entry which is preliminary data.</text>
</comment>
<feature type="domain" description="Transposase IS66 C-terminal" evidence="2">
    <location>
        <begin position="62"/>
        <end position="100"/>
    </location>
</feature>
<dbReference type="PANTHER" id="PTHR33678:SF1">
    <property type="entry name" value="BLL1576 PROTEIN"/>
    <property type="match status" value="1"/>
</dbReference>
<evidence type="ECO:0000313" key="3">
    <source>
        <dbReference type="EMBL" id="RMS83525.1"/>
    </source>
</evidence>
<dbReference type="EMBL" id="RBSV01000160">
    <property type="protein sequence ID" value="RMS83525.1"/>
    <property type="molecule type" value="Genomic_DNA"/>
</dbReference>
<dbReference type="Proteomes" id="UP000268887">
    <property type="component" value="Unassembled WGS sequence"/>
</dbReference>
<evidence type="ECO:0000259" key="2">
    <source>
        <dbReference type="Pfam" id="PF13817"/>
    </source>
</evidence>
<dbReference type="InterPro" id="IPR052344">
    <property type="entry name" value="Transposase-related"/>
</dbReference>
<evidence type="ECO:0000259" key="1">
    <source>
        <dbReference type="Pfam" id="PF03050"/>
    </source>
</evidence>
<protein>
    <submittedName>
        <fullName evidence="3">Transposase IS66</fullName>
    </submittedName>
</protein>
<dbReference type="Pfam" id="PF03050">
    <property type="entry name" value="DDE_Tnp_IS66"/>
    <property type="match status" value="1"/>
</dbReference>
<name>A0A3M5FM24_PSESS</name>
<dbReference type="InterPro" id="IPR039552">
    <property type="entry name" value="IS66_C"/>
</dbReference>
<sequence>MHMAVNYMASNWSRLERYVEAGYLPIDNNAAERAIKPFVIGRKAWLFSDTVNVATASAQIYSLVETAKANGQEPYTWLRHVLERLPQAQSVEDYEALLPWNCSPEMPR</sequence>
<dbReference type="InterPro" id="IPR004291">
    <property type="entry name" value="Transposase_IS66_central"/>
</dbReference>
<gene>
    <name evidence="3" type="ORF">ALP60_03134</name>
</gene>
<dbReference type="Pfam" id="PF13817">
    <property type="entry name" value="DDE_Tnp_IS66_C"/>
    <property type="match status" value="1"/>
</dbReference>
<dbReference type="PANTHER" id="PTHR33678">
    <property type="entry name" value="BLL1576 PROTEIN"/>
    <property type="match status" value="1"/>
</dbReference>
<reference evidence="3 4" key="1">
    <citation type="submission" date="2018-08" db="EMBL/GenBank/DDBJ databases">
        <title>Recombination of ecologically and evolutionarily significant loci maintains genetic cohesion in the Pseudomonas syringae species complex.</title>
        <authorList>
            <person name="Dillon M."/>
            <person name="Thakur S."/>
            <person name="Almeida R.N.D."/>
            <person name="Weir B.S."/>
            <person name="Guttman D.S."/>
        </authorList>
    </citation>
    <scope>NUCLEOTIDE SEQUENCE [LARGE SCALE GENOMIC DNA]</scope>
    <source>
        <strain evidence="3 4">ICMP 13927</strain>
    </source>
</reference>